<protein>
    <recommendedName>
        <fullName evidence="3">Probable multidrug resistance protein NorM</fullName>
    </recommendedName>
    <alternativeName>
        <fullName evidence="5">Multidrug-efflux transporter</fullName>
    </alternativeName>
</protein>
<dbReference type="GO" id="GO:0005886">
    <property type="term" value="C:plasma membrane"/>
    <property type="evidence" value="ECO:0007669"/>
    <property type="project" value="TreeGrafter"/>
</dbReference>
<name>E6UL36_RUMA7</name>
<reference evidence="8" key="1">
    <citation type="journal article" date="2011" name="J. Bacteriol.">
        <title>Complete genome of the cellulolytic ruminal bacterium Ruminococcus albus 7.</title>
        <authorList>
            <person name="Suen G."/>
            <person name="Stevenson D.M."/>
            <person name="Bruce D.C."/>
            <person name="Chertkov O."/>
            <person name="Copeland A."/>
            <person name="Cheng J.F."/>
            <person name="Detter C."/>
            <person name="Detter J.C."/>
            <person name="Goodwin L.A."/>
            <person name="Han C.S."/>
            <person name="Hauser L.J."/>
            <person name="Ivanova N.N."/>
            <person name="Kyrpides N.C."/>
            <person name="Land M.L."/>
            <person name="Lapidus A."/>
            <person name="Lucas S."/>
            <person name="Ovchinnikova G."/>
            <person name="Pitluck S."/>
            <person name="Tapia R."/>
            <person name="Woyke T."/>
            <person name="Boyum J."/>
            <person name="Mead D."/>
            <person name="Weimer P.J."/>
        </authorList>
    </citation>
    <scope>NUCLEOTIDE SEQUENCE [LARGE SCALE GENOMIC DNA]</scope>
    <source>
        <strain evidence="8">ATCC 27210 / DSM 20455 / JCM 14654 / NCDO 2250 / 7</strain>
        <plasmid evidence="8">pRUMAL02</plasmid>
    </source>
</reference>
<dbReference type="PANTHER" id="PTHR43298:SF2">
    <property type="entry name" value="FMN_FAD EXPORTER YEEO-RELATED"/>
    <property type="match status" value="1"/>
</dbReference>
<keyword evidence="4" id="KW-0813">Transport</keyword>
<feature type="transmembrane region" description="Helical" evidence="6">
    <location>
        <begin position="163"/>
        <end position="183"/>
    </location>
</feature>
<proteinExistence type="inferred from homology"/>
<organism evidence="7 8">
    <name type="scientific">Ruminococcus albus (strain ATCC 27210 / DSM 20455 / JCM 14654 / NCDO 2250 / 7)</name>
    <dbReference type="NCBI Taxonomy" id="697329"/>
    <lineage>
        <taxon>Bacteria</taxon>
        <taxon>Bacillati</taxon>
        <taxon>Bacillota</taxon>
        <taxon>Clostridia</taxon>
        <taxon>Eubacteriales</taxon>
        <taxon>Oscillospiraceae</taxon>
        <taxon>Ruminococcus</taxon>
    </lineage>
</organism>
<gene>
    <name evidence="7" type="ordered locus">Rumal_3959</name>
</gene>
<feature type="transmembrane region" description="Helical" evidence="6">
    <location>
        <begin position="98"/>
        <end position="119"/>
    </location>
</feature>
<evidence type="ECO:0000256" key="6">
    <source>
        <dbReference type="SAM" id="Phobius"/>
    </source>
</evidence>
<comment type="function">
    <text evidence="1">Multidrug efflux pump.</text>
</comment>
<dbReference type="PANTHER" id="PTHR43298">
    <property type="entry name" value="MULTIDRUG RESISTANCE PROTEIN NORM-RELATED"/>
    <property type="match status" value="1"/>
</dbReference>
<dbReference type="InterPro" id="IPR050222">
    <property type="entry name" value="MATE_MdtK"/>
</dbReference>
<feature type="transmembrane region" description="Helical" evidence="6">
    <location>
        <begin position="139"/>
        <end position="156"/>
    </location>
</feature>
<keyword evidence="7" id="KW-0614">Plasmid</keyword>
<evidence type="ECO:0000256" key="4">
    <source>
        <dbReference type="ARBA" id="ARBA00022448"/>
    </source>
</evidence>
<accession>E6UL36</accession>
<evidence type="ECO:0000313" key="8">
    <source>
        <dbReference type="Proteomes" id="UP000006919"/>
    </source>
</evidence>
<dbReference type="InterPro" id="IPR002528">
    <property type="entry name" value="MATE_fam"/>
</dbReference>
<dbReference type="Proteomes" id="UP000006919">
    <property type="component" value="Plasmid pRUMAL02"/>
</dbReference>
<dbReference type="KEGG" id="ral:Rumal_3959"/>
<feature type="transmembrane region" description="Helical" evidence="6">
    <location>
        <begin position="52"/>
        <end position="77"/>
    </location>
</feature>
<dbReference type="GO" id="GO:0015297">
    <property type="term" value="F:antiporter activity"/>
    <property type="evidence" value="ECO:0007669"/>
    <property type="project" value="InterPro"/>
</dbReference>
<sequence length="231" mass="25085">MSKRTMTEGTPWKHIVSFALPVLAGSLLQQLYNTADSVIVGRNAGQSALSGVGTTGTFTFLFLAIAIGFSSGNSVVIAQHYGAGKPERVRQGARQTTLISVGITILIAAAIMLTAPKIIDLFALNHAAADYCIQHLRTIAMVNLVLSVYIPLFGVFQGTNHSTVPTIVATCALTVRVIVTYIFRYSDFFGYTIIWWNGLFGFGTGCTITWSYYLSGKWLDHKSAFTEKDSI</sequence>
<geneLocation type="plasmid" evidence="7 8">
    <name>pRUMAL02</name>
</geneLocation>
<comment type="similarity">
    <text evidence="2">Belongs to the multi antimicrobial extrusion (MATE) (TC 2.A.66.1) family.</text>
</comment>
<dbReference type="HOGENOM" id="CLU_1199070_0_0_9"/>
<dbReference type="OrthoDB" id="9776324at2"/>
<feature type="transmembrane region" description="Helical" evidence="6">
    <location>
        <begin position="12"/>
        <end position="32"/>
    </location>
</feature>
<evidence type="ECO:0000256" key="3">
    <source>
        <dbReference type="ARBA" id="ARBA00020268"/>
    </source>
</evidence>
<evidence type="ECO:0000313" key="7">
    <source>
        <dbReference type="EMBL" id="ADU24382.1"/>
    </source>
</evidence>
<dbReference type="AlphaFoldDB" id="E6UL36"/>
<keyword evidence="6" id="KW-1133">Transmembrane helix</keyword>
<evidence type="ECO:0000256" key="5">
    <source>
        <dbReference type="ARBA" id="ARBA00031636"/>
    </source>
</evidence>
<keyword evidence="6" id="KW-0812">Transmembrane</keyword>
<keyword evidence="6" id="KW-0472">Membrane</keyword>
<dbReference type="RefSeq" id="WP_013483919.1">
    <property type="nucleotide sequence ID" value="NC_014825.1"/>
</dbReference>
<evidence type="ECO:0000256" key="1">
    <source>
        <dbReference type="ARBA" id="ARBA00003408"/>
    </source>
</evidence>
<dbReference type="GO" id="GO:0042910">
    <property type="term" value="F:xenobiotic transmembrane transporter activity"/>
    <property type="evidence" value="ECO:0007669"/>
    <property type="project" value="InterPro"/>
</dbReference>
<dbReference type="Pfam" id="PF01554">
    <property type="entry name" value="MatE"/>
    <property type="match status" value="1"/>
</dbReference>
<evidence type="ECO:0000256" key="2">
    <source>
        <dbReference type="ARBA" id="ARBA00010199"/>
    </source>
</evidence>
<dbReference type="EMBL" id="CP002405">
    <property type="protein sequence ID" value="ADU24382.1"/>
    <property type="molecule type" value="Genomic_DNA"/>
</dbReference>
<feature type="transmembrane region" description="Helical" evidence="6">
    <location>
        <begin position="189"/>
        <end position="213"/>
    </location>
</feature>